<dbReference type="EMBL" id="JMIX01000013">
    <property type="protein sequence ID" value="KEO89941.1"/>
    <property type="molecule type" value="Genomic_DNA"/>
</dbReference>
<dbReference type="Proteomes" id="UP000027866">
    <property type="component" value="Unassembled WGS sequence"/>
</dbReference>
<protein>
    <submittedName>
        <fullName evidence="2">Pyrroloquinoline quinone biosynthesis protein PqqB</fullName>
    </submittedName>
</protein>
<comment type="caution">
    <text evidence="2">The sequence shown here is derived from an EMBL/GenBank/DDBJ whole genome shotgun (WGS) entry which is preliminary data.</text>
</comment>
<dbReference type="InterPro" id="IPR036866">
    <property type="entry name" value="RibonucZ/Hydroxyglut_hydro"/>
</dbReference>
<accession>A0A074M5F4</accession>
<evidence type="ECO:0000259" key="1">
    <source>
        <dbReference type="Pfam" id="PF12706"/>
    </source>
</evidence>
<dbReference type="InterPro" id="IPR001279">
    <property type="entry name" value="Metallo-B-lactamas"/>
</dbReference>
<dbReference type="Gene3D" id="3.60.15.10">
    <property type="entry name" value="Ribonuclease Z/Hydroxyacylglutathione hydrolase-like"/>
    <property type="match status" value="1"/>
</dbReference>
<name>A0A074M5F4_9SPHN</name>
<dbReference type="AlphaFoldDB" id="A0A074M5F4"/>
<sequence length="312" mass="33180">MVMALALSGPTHGAAAEEPGASGQAACLRELVVLGTGQDAGAPQIGHANDAGEPLLPTSLALVDREAGARYLFDATPAITRQLAALDSLEPPAQGLGIDGIFLTHAHIGHYFGLAWLGTEAAGARGVPVFAMPRMAGFLRANGPWSQLVDNGNITLVEMAEGAFTVLTDDFGVLPIRVPHRDEFSETVGFVIMTPDLRALYLPDIDSWETFEAQSPTSLQQLVAGVDYAFIDATFWDDGELGERDMSAVPHPRAKAVMERLSSLPDAERAKVRFIHMNHTNPLRDPASAQSRAVDAAGFAVARRGMRVCLSS</sequence>
<organism evidence="2 3">
    <name type="scientific">Erythrobacter litoralis</name>
    <dbReference type="NCBI Taxonomy" id="39960"/>
    <lineage>
        <taxon>Bacteria</taxon>
        <taxon>Pseudomonadati</taxon>
        <taxon>Pseudomonadota</taxon>
        <taxon>Alphaproteobacteria</taxon>
        <taxon>Sphingomonadales</taxon>
        <taxon>Erythrobacteraceae</taxon>
        <taxon>Erythrobacter/Porphyrobacter group</taxon>
        <taxon>Erythrobacter</taxon>
    </lineage>
</organism>
<feature type="domain" description="Metallo-beta-lactamase" evidence="1">
    <location>
        <begin position="70"/>
        <end position="264"/>
    </location>
</feature>
<keyword evidence="3" id="KW-1185">Reference proteome</keyword>
<gene>
    <name evidence="2" type="ORF">EH32_02840</name>
</gene>
<reference evidence="2 3" key="1">
    <citation type="submission" date="2014-04" db="EMBL/GenBank/DDBJ databases">
        <title>A comprehensive comparison of genomes of Erythrobacter spp. Strains.</title>
        <authorList>
            <person name="Zheng Q."/>
        </authorList>
    </citation>
    <scope>NUCLEOTIDE SEQUENCE [LARGE SCALE GENOMIC DNA]</scope>
    <source>
        <strain evidence="2 3">DSM 8509</strain>
    </source>
</reference>
<evidence type="ECO:0000313" key="3">
    <source>
        <dbReference type="Proteomes" id="UP000027866"/>
    </source>
</evidence>
<evidence type="ECO:0000313" key="2">
    <source>
        <dbReference type="EMBL" id="KEO89941.1"/>
    </source>
</evidence>
<dbReference type="Pfam" id="PF12706">
    <property type="entry name" value="Lactamase_B_2"/>
    <property type="match status" value="1"/>
</dbReference>
<dbReference type="OrthoDB" id="9778305at2"/>
<proteinExistence type="predicted"/>
<dbReference type="SUPFAM" id="SSF56281">
    <property type="entry name" value="Metallo-hydrolase/oxidoreductase"/>
    <property type="match status" value="1"/>
</dbReference>